<dbReference type="EMBL" id="CP011112">
    <property type="protein sequence ID" value="AKU19055.1"/>
    <property type="molecule type" value="Genomic_DNA"/>
</dbReference>
<dbReference type="PANTHER" id="PTHR15394">
    <property type="entry name" value="SERINE HYDROLASE RBBP9"/>
    <property type="match status" value="1"/>
</dbReference>
<dbReference type="SUPFAM" id="SSF53474">
    <property type="entry name" value="alpha/beta-Hydrolases"/>
    <property type="match status" value="1"/>
</dbReference>
<dbReference type="InterPro" id="IPR029058">
    <property type="entry name" value="AB_hydrolase_fold"/>
</dbReference>
<dbReference type="Gene3D" id="3.40.50.1820">
    <property type="entry name" value="alpha/beta hydrolase"/>
    <property type="match status" value="1"/>
</dbReference>
<reference evidence="1 2" key="1">
    <citation type="submission" date="2015-03" db="EMBL/GenBank/DDBJ databases">
        <title>Luteipulveratus halotolerans sp. nov., a novel actinobacterium (Dermacoccaceae) from Sarawak, Malaysia.</title>
        <authorList>
            <person name="Juboi H."/>
            <person name="Basik A."/>
            <person name="Shamsul S.S."/>
            <person name="Arnold P."/>
            <person name="Schmitt E.K."/>
            <person name="Sanglier J.-J."/>
            <person name="Yeo T."/>
        </authorList>
    </citation>
    <scope>NUCLEOTIDE SEQUENCE [LARGE SCALE GENOMIC DNA]</scope>
    <source>
        <strain evidence="1 2">MN07-A0370</strain>
    </source>
</reference>
<sequence>MIHGYAATPNDHWFAWLADEFEAIGVSTNVPELPDPAQPNADRWAETVASTLESVDHDTILVAHSLGCVTTLRYLADLHGDWTLGTLILVAGFLEPLPALPELDAFIADGLEVSALAAHIDRIVVLRSDADPYVPVEHTDRLAARLGVQAHLVAGAGHFLASDGIVELPEALHPVRCVR</sequence>
<evidence type="ECO:0000313" key="1">
    <source>
        <dbReference type="EMBL" id="AKU19055.1"/>
    </source>
</evidence>
<dbReference type="GO" id="GO:0016787">
    <property type="term" value="F:hydrolase activity"/>
    <property type="evidence" value="ECO:0007669"/>
    <property type="project" value="UniProtKB-KW"/>
</dbReference>
<keyword evidence="1" id="KW-0378">Hydrolase</keyword>
<accession>A0A0K1JR62</accession>
<gene>
    <name evidence="1" type="ORF">VV02_17800</name>
</gene>
<dbReference type="AlphaFoldDB" id="A0A0K1JR62"/>
<name>A0A0K1JR62_9MICO</name>
<proteinExistence type="predicted"/>
<dbReference type="STRING" id="571913.VV02_17800"/>
<dbReference type="PANTHER" id="PTHR15394:SF3">
    <property type="entry name" value="SERINE HYDROLASE RBBP9"/>
    <property type="match status" value="1"/>
</dbReference>
<dbReference type="Pfam" id="PF06821">
    <property type="entry name" value="Ser_hydrolase"/>
    <property type="match status" value="1"/>
</dbReference>
<dbReference type="PATRIC" id="fig|571913.6.peg.3611"/>
<dbReference type="KEGG" id="lmoi:VV02_17800"/>
<protein>
    <submittedName>
        <fullName evidence="1">Alpha/beta hydrolase</fullName>
    </submittedName>
</protein>
<organism evidence="1 2">
    <name type="scientific">Luteipulveratus mongoliensis</name>
    <dbReference type="NCBI Taxonomy" id="571913"/>
    <lineage>
        <taxon>Bacteria</taxon>
        <taxon>Bacillati</taxon>
        <taxon>Actinomycetota</taxon>
        <taxon>Actinomycetes</taxon>
        <taxon>Micrococcales</taxon>
        <taxon>Dermacoccaceae</taxon>
        <taxon>Luteipulveratus</taxon>
    </lineage>
</organism>
<keyword evidence="2" id="KW-1185">Reference proteome</keyword>
<evidence type="ECO:0000313" key="2">
    <source>
        <dbReference type="Proteomes" id="UP000066480"/>
    </source>
</evidence>
<dbReference type="Proteomes" id="UP000066480">
    <property type="component" value="Chromosome"/>
</dbReference>
<dbReference type="InterPro" id="IPR010662">
    <property type="entry name" value="RBBP9/YdeN"/>
</dbReference>